<dbReference type="EC" id="2.7.7.6" evidence="2"/>
<evidence type="ECO:0000256" key="4">
    <source>
        <dbReference type="ARBA" id="ARBA00022679"/>
    </source>
</evidence>
<name>A0A0K2FHP2_9CAUD</name>
<dbReference type="InterPro" id="IPR002092">
    <property type="entry name" value="DNA-dir_Rpol_phage-type"/>
</dbReference>
<keyword evidence="6" id="KW-0804">Transcription</keyword>
<evidence type="ECO:0000313" key="10">
    <source>
        <dbReference type="Proteomes" id="UP000203117"/>
    </source>
</evidence>
<accession>A0A0K2FHP2</accession>
<dbReference type="GO" id="GO:0006351">
    <property type="term" value="P:DNA-templated transcription"/>
    <property type="evidence" value="ECO:0007669"/>
    <property type="project" value="InterPro"/>
</dbReference>
<evidence type="ECO:0000256" key="3">
    <source>
        <dbReference type="ARBA" id="ARBA00022478"/>
    </source>
</evidence>
<dbReference type="Gene3D" id="1.10.287.280">
    <property type="match status" value="1"/>
</dbReference>
<dbReference type="InterPro" id="IPR046950">
    <property type="entry name" value="DNA-dir_Rpol_C_phage-type"/>
</dbReference>
<evidence type="ECO:0000259" key="8">
    <source>
        <dbReference type="Pfam" id="PF00940"/>
    </source>
</evidence>
<keyword evidence="5" id="KW-0548">Nucleotidyltransferase</keyword>
<dbReference type="Proteomes" id="UP000203117">
    <property type="component" value="Segment"/>
</dbReference>
<gene>
    <name evidence="9" type="ORF">ADP65_00017</name>
</gene>
<dbReference type="EMBL" id="KT321317">
    <property type="protein sequence ID" value="ALA45486.1"/>
    <property type="molecule type" value="Genomic_DNA"/>
</dbReference>
<evidence type="ECO:0000313" key="9">
    <source>
        <dbReference type="EMBL" id="ALA45486.1"/>
    </source>
</evidence>
<dbReference type="GO" id="GO:0003899">
    <property type="term" value="F:DNA-directed RNA polymerase activity"/>
    <property type="evidence" value="ECO:0007669"/>
    <property type="project" value="UniProtKB-EC"/>
</dbReference>
<dbReference type="PROSITE" id="PS00489">
    <property type="entry name" value="RNA_POL_PHAGE_2"/>
    <property type="match status" value="1"/>
</dbReference>
<evidence type="ECO:0000256" key="2">
    <source>
        <dbReference type="ARBA" id="ARBA00012418"/>
    </source>
</evidence>
<evidence type="ECO:0000256" key="6">
    <source>
        <dbReference type="ARBA" id="ARBA00023163"/>
    </source>
</evidence>
<keyword evidence="3" id="KW-0240">DNA-directed RNA polymerase</keyword>
<dbReference type="Pfam" id="PF00940">
    <property type="entry name" value="RNA_pol"/>
    <property type="match status" value="1"/>
</dbReference>
<evidence type="ECO:0000256" key="1">
    <source>
        <dbReference type="ARBA" id="ARBA00009493"/>
    </source>
</evidence>
<evidence type="ECO:0000256" key="5">
    <source>
        <dbReference type="ARBA" id="ARBA00022695"/>
    </source>
</evidence>
<comment type="catalytic activity">
    <reaction evidence="7">
        <text>RNA(n) + a ribonucleoside 5'-triphosphate = RNA(n+1) + diphosphate</text>
        <dbReference type="Rhea" id="RHEA:21248"/>
        <dbReference type="Rhea" id="RHEA-COMP:14527"/>
        <dbReference type="Rhea" id="RHEA-COMP:17342"/>
        <dbReference type="ChEBI" id="CHEBI:33019"/>
        <dbReference type="ChEBI" id="CHEBI:61557"/>
        <dbReference type="ChEBI" id="CHEBI:140395"/>
        <dbReference type="EC" id="2.7.7.6"/>
    </reaction>
</comment>
<dbReference type="GO" id="GO:0003677">
    <property type="term" value="F:DNA binding"/>
    <property type="evidence" value="ECO:0007669"/>
    <property type="project" value="InterPro"/>
</dbReference>
<sequence>MQLFTAIENLKIDISNNFGNDKMDWLERIQWFDANEGNLENLIAEADEPALFHAGVMAYRAVQRKEAIGYPVAFDATNSGMQILACLTGCRKTAELCNVVDVGRRVDGYMEIYGGMMSATGGQAKIDRKEVKSAVMTAFYGSEAIPKQVFGEGALLRVFEQTMGTMAPGAWQLNQFFLDIWNPEATAYHWVLPDNFHVHTKVMVKQGEIVHFLDKPYETFREVQGTKEKGRSLSANSVHSIDGMVVREMVRRCDYSDAKVKLLLSHITAIKMGAVVCGQAPCTDKDSQLVETLWGHYKSTGFLSARIIDCLHLHNLHLVDMDVVLELLASLPPKPFKVLTVHDCFRCLPTYVNDLRKQYNLILAKIARSDLLTSILSQIMGRVFRVEKMEDLHDDILQTNYALS</sequence>
<dbReference type="InterPro" id="IPR043502">
    <property type="entry name" value="DNA/RNA_pol_sf"/>
</dbReference>
<dbReference type="OrthoDB" id="2532at10239"/>
<keyword evidence="4" id="KW-0808">Transferase</keyword>
<proteinExistence type="inferred from homology"/>
<comment type="similarity">
    <text evidence="1">Belongs to the phage and mitochondrial RNA polymerase family.</text>
</comment>
<dbReference type="GO" id="GO:0000428">
    <property type="term" value="C:DNA-directed RNA polymerase complex"/>
    <property type="evidence" value="ECO:0007669"/>
    <property type="project" value="UniProtKB-KW"/>
</dbReference>
<dbReference type="KEGG" id="vg:26648347"/>
<dbReference type="SUPFAM" id="SSF56672">
    <property type="entry name" value="DNA/RNA polymerases"/>
    <property type="match status" value="1"/>
</dbReference>
<dbReference type="RefSeq" id="YP_009208669.1">
    <property type="nucleotide sequence ID" value="NC_028908.2"/>
</dbReference>
<organism evidence="9 10">
    <name type="scientific">Achromobacter phage phiAxp-3</name>
    <dbReference type="NCBI Taxonomy" id="1664247"/>
    <lineage>
        <taxon>Viruses</taxon>
        <taxon>Duplodnaviria</taxon>
        <taxon>Heunggongvirae</taxon>
        <taxon>Uroviricota</taxon>
        <taxon>Caudoviricetes</taxon>
        <taxon>Schitoviridae</taxon>
        <taxon>Rothmandenesvirinae</taxon>
        <taxon>Dongdastvirus</taxon>
        <taxon>Dongdastvirus Axp3</taxon>
    </lineage>
</organism>
<feature type="domain" description="DNA-directed RNA polymerase C-terminal" evidence="8">
    <location>
        <begin position="7"/>
        <end position="144"/>
    </location>
</feature>
<reference evidence="9" key="1">
    <citation type="submission" date="2016-02" db="EMBL/GenBank/DDBJ databases">
        <authorList>
            <person name="Zhao X."/>
        </authorList>
    </citation>
    <scope>NUCLEOTIDE SEQUENCE</scope>
</reference>
<evidence type="ECO:0000256" key="7">
    <source>
        <dbReference type="ARBA" id="ARBA00048552"/>
    </source>
</evidence>
<dbReference type="GeneID" id="26648347"/>
<keyword evidence="10" id="KW-1185">Reference proteome</keyword>
<protein>
    <recommendedName>
        <fullName evidence="2">DNA-directed RNA polymerase</fullName>
        <ecNumber evidence="2">2.7.7.6</ecNumber>
    </recommendedName>
</protein>